<organism evidence="2 3">
    <name type="scientific">Thlaspi arvense</name>
    <name type="common">Field penny-cress</name>
    <dbReference type="NCBI Taxonomy" id="13288"/>
    <lineage>
        <taxon>Eukaryota</taxon>
        <taxon>Viridiplantae</taxon>
        <taxon>Streptophyta</taxon>
        <taxon>Embryophyta</taxon>
        <taxon>Tracheophyta</taxon>
        <taxon>Spermatophyta</taxon>
        <taxon>Magnoliopsida</taxon>
        <taxon>eudicotyledons</taxon>
        <taxon>Gunneridae</taxon>
        <taxon>Pentapetalae</taxon>
        <taxon>rosids</taxon>
        <taxon>malvids</taxon>
        <taxon>Brassicales</taxon>
        <taxon>Brassicaceae</taxon>
        <taxon>Thlaspideae</taxon>
        <taxon>Thlaspi</taxon>
    </lineage>
</organism>
<dbReference type="EMBL" id="OU466859">
    <property type="protein sequence ID" value="CAH2053125.1"/>
    <property type="molecule type" value="Genomic_DNA"/>
</dbReference>
<dbReference type="GO" id="GO:0006629">
    <property type="term" value="P:lipid metabolic process"/>
    <property type="evidence" value="ECO:0007669"/>
    <property type="project" value="InterPro"/>
</dbReference>
<evidence type="ECO:0000256" key="1">
    <source>
        <dbReference type="SAM" id="MobiDB-lite"/>
    </source>
</evidence>
<dbReference type="GO" id="GO:0008081">
    <property type="term" value="F:phosphoric diester hydrolase activity"/>
    <property type="evidence" value="ECO:0007669"/>
    <property type="project" value="InterPro"/>
</dbReference>
<dbReference type="InterPro" id="IPR017946">
    <property type="entry name" value="PLC-like_Pdiesterase_TIM-brl"/>
</dbReference>
<protein>
    <submittedName>
        <fullName evidence="2">Uncharacterized protein</fullName>
    </submittedName>
</protein>
<dbReference type="PANTHER" id="PTHR13593:SF89">
    <property type="entry name" value="PLC-LIKE PHOSPHODIESTERASES SUPERFAMILY PROTEIN"/>
    <property type="match status" value="1"/>
</dbReference>
<evidence type="ECO:0000313" key="3">
    <source>
        <dbReference type="Proteomes" id="UP000836841"/>
    </source>
</evidence>
<accession>A0AAU9S0K4</accession>
<reference evidence="2 3" key="1">
    <citation type="submission" date="2022-03" db="EMBL/GenBank/DDBJ databases">
        <authorList>
            <person name="Nunn A."/>
            <person name="Chopra R."/>
            <person name="Nunn A."/>
            <person name="Contreras Garrido A."/>
        </authorList>
    </citation>
    <scope>NUCLEOTIDE SEQUENCE [LARGE SCALE GENOMIC DNA]</scope>
</reference>
<sequence length="315" mass="33920">MDPLTIDLVNRRSSNSGNASLDLLTIFPKFPPEGLALTSLSFNQLSMCSKRSMIFLNQTYLRLLPSSSKIMSKSPGGLTKSLPDFIFVHVSGSRMPKDATDWPTVDDDMVKQNQRLMKLLKVLLTSGITWWRINTSLTKMMCLCCYVVDGNDGLKDGSCSNRNESSPLDTKSRSLVLQNYFGTNPNLTQACADNSSPLIEMVTTCDEAAGKRWPNFIAVDFYQVILEKSDGGGAAEAVDEVNGRVTCGCDSLVLCKSNVPFGTCDAPAPKAAPTPVAGGESSRNPRRDLPGGDAGSTAIGFSSLVIISAATLLLW</sequence>
<dbReference type="AlphaFoldDB" id="A0AAU9S0K4"/>
<name>A0AAU9S0K4_THLAR</name>
<dbReference type="SUPFAM" id="SSF51695">
    <property type="entry name" value="PLC-like phosphodiesterases"/>
    <property type="match status" value="1"/>
</dbReference>
<feature type="region of interest" description="Disordered" evidence="1">
    <location>
        <begin position="270"/>
        <end position="292"/>
    </location>
</feature>
<gene>
    <name evidence="2" type="ORF">TAV2_LOCUS9991</name>
</gene>
<dbReference type="PANTHER" id="PTHR13593">
    <property type="match status" value="1"/>
</dbReference>
<proteinExistence type="predicted"/>
<evidence type="ECO:0000313" key="2">
    <source>
        <dbReference type="EMBL" id="CAH2053125.1"/>
    </source>
</evidence>
<dbReference type="Pfam" id="PF26178">
    <property type="entry name" value="PI-PLC_cat"/>
    <property type="match status" value="1"/>
</dbReference>
<dbReference type="Proteomes" id="UP000836841">
    <property type="component" value="Chromosome 3"/>
</dbReference>
<dbReference type="InterPro" id="IPR051057">
    <property type="entry name" value="PI-PLC_domain"/>
</dbReference>
<keyword evidence="3" id="KW-1185">Reference proteome</keyword>